<proteinExistence type="predicted"/>
<evidence type="ECO:0000256" key="1">
    <source>
        <dbReference type="SAM" id="MobiDB-lite"/>
    </source>
</evidence>
<dbReference type="RefSeq" id="WP_200170749.1">
    <property type="nucleotide sequence ID" value="NZ_BAABKQ010000001.1"/>
</dbReference>
<name>A0ABP9CL06_9ACTN</name>
<reference evidence="3" key="1">
    <citation type="journal article" date="2019" name="Int. J. Syst. Evol. Microbiol.">
        <title>The Global Catalogue of Microorganisms (GCM) 10K type strain sequencing project: providing services to taxonomists for standard genome sequencing and annotation.</title>
        <authorList>
            <consortium name="The Broad Institute Genomics Platform"/>
            <consortium name="The Broad Institute Genome Sequencing Center for Infectious Disease"/>
            <person name="Wu L."/>
            <person name="Ma J."/>
        </authorList>
    </citation>
    <scope>NUCLEOTIDE SEQUENCE [LARGE SCALE GENOMIC DNA]</scope>
    <source>
        <strain evidence="3">JCM 18542</strain>
    </source>
</reference>
<organism evidence="2 3">
    <name type="scientific">Tomitella cavernea</name>
    <dbReference type="NCBI Taxonomy" id="1387982"/>
    <lineage>
        <taxon>Bacteria</taxon>
        <taxon>Bacillati</taxon>
        <taxon>Actinomycetota</taxon>
        <taxon>Actinomycetes</taxon>
        <taxon>Mycobacteriales</taxon>
        <taxon>Tomitella</taxon>
    </lineage>
</organism>
<keyword evidence="3" id="KW-1185">Reference proteome</keyword>
<feature type="region of interest" description="Disordered" evidence="1">
    <location>
        <begin position="485"/>
        <end position="508"/>
    </location>
</feature>
<dbReference type="InterPro" id="IPR027417">
    <property type="entry name" value="P-loop_NTPase"/>
</dbReference>
<gene>
    <name evidence="2" type="ORF">GCM10023353_11990</name>
</gene>
<evidence type="ECO:0000313" key="2">
    <source>
        <dbReference type="EMBL" id="GAA4809573.1"/>
    </source>
</evidence>
<comment type="caution">
    <text evidence="2">The sequence shown here is derived from an EMBL/GenBank/DDBJ whole genome shotgun (WGS) entry which is preliminary data.</text>
</comment>
<sequence>MRSPQPELSGWQQPRFRNVPDYVDSLADEVLDLAAVVGRVQIPWQIDATTDFMGVGRDGRWSASKCAILCARQNGKNGIAENMELGWLVLEPGVRILHTAHEMPAAINSMNKLVQLLEAHPDLRAMIPRGGVRRRGGEEGIKLRNGSSIMFRTRTDSVARSFSFDRVVIDEAMIYSPESRNAIAATMTTGKNPQTIYLGSAPNFLEHPNCEIWSSIIRAGRSGADPTLAYVEYSAPEDADPGAQESILRANPSTGYLTSFGYLHGEFESARALGESGIAGYKVERLSIPVFPPDPEEAAAHEPIADMTCWDAGEIGESFSPPVTGASALGVARDWGGEMTAVVSAAFCEDESVHLEVGAAGAPNTHADVEFLAGAVDLQDPVAVAMDAKSPTTVLEPGLLLKGIEAVKSSAGEMGQACLMLVTWIAEGRITHSGDPLLTEPLALVKKRPIGTTGAWGLDWRCEANIAPLVAAALALWALVTRSAQAPDPQPPAPAGIDDHTTTTAWDSDDEAAGTSFLATAGF</sequence>
<dbReference type="Gene3D" id="3.40.50.300">
    <property type="entry name" value="P-loop containing nucleotide triphosphate hydrolases"/>
    <property type="match status" value="1"/>
</dbReference>
<evidence type="ECO:0000313" key="3">
    <source>
        <dbReference type="Proteomes" id="UP001500839"/>
    </source>
</evidence>
<dbReference type="EMBL" id="BAABKQ010000001">
    <property type="protein sequence ID" value="GAA4809573.1"/>
    <property type="molecule type" value="Genomic_DNA"/>
</dbReference>
<dbReference type="Proteomes" id="UP001500839">
    <property type="component" value="Unassembled WGS sequence"/>
</dbReference>
<accession>A0ABP9CL06</accession>
<protein>
    <submittedName>
        <fullName evidence="2">Terminase</fullName>
    </submittedName>
</protein>